<keyword evidence="4" id="KW-1185">Reference proteome</keyword>
<evidence type="ECO:0000313" key="3">
    <source>
        <dbReference type="EMBL" id="MBB5428780.1"/>
    </source>
</evidence>
<dbReference type="InterPro" id="IPR011010">
    <property type="entry name" value="DNA_brk_join_enz"/>
</dbReference>
<dbReference type="GO" id="GO:0003677">
    <property type="term" value="F:DNA binding"/>
    <property type="evidence" value="ECO:0007669"/>
    <property type="project" value="InterPro"/>
</dbReference>
<dbReference type="EMBL" id="JACHDD010000015">
    <property type="protein sequence ID" value="MBB5428780.1"/>
    <property type="molecule type" value="Genomic_DNA"/>
</dbReference>
<reference evidence="3 4" key="1">
    <citation type="submission" date="2020-08" db="EMBL/GenBank/DDBJ databases">
        <title>Genomic Encyclopedia of Type Strains, Phase IV (KMG-V): Genome sequencing to study the core and pangenomes of soil and plant-associated prokaryotes.</title>
        <authorList>
            <person name="Whitman W."/>
        </authorList>
    </citation>
    <scope>NUCLEOTIDE SEQUENCE [LARGE SCALE GENOMIC DNA]</scope>
    <source>
        <strain evidence="3 4">JPY158</strain>
    </source>
</reference>
<name>A0A6I1Q1Z9_PARAM</name>
<sequence>MNVFEALPEPAASRLRDGKLAPLAQIYYDRLSALKYAPATIRSSLFSLAHFSLWLKGRAFDLASLDRHIICFLDRHLPRCTCAAPVLRSRRHLSAALGHLTEVVRASGVGDEGPCDERDEVVLRRFDDYMSRAKGLAASTRLRRVAIVRSLLCMPTSAISPTAAELRAFLTREFSRISTASAGVTASTIRSYLLFRASEGDPVTHLLPVVAKPAHWRNSALPKTLAPDEIERLLRAFPSDLPSRLRCYAIVRCLVDLGLRGCEVIALNLDNIDWRAGTVSIQRGKTQRSDVLPLPHATGAAIADYMRLERPLTTSRRIFVRHIAPVDKPVSTAVVRKAVREAYRRAGLPYTGVHVLRHTLARRMLNSGSTLKEVADVLRHRELDASRVYAKVDFDHLALVAMPWPGSAS</sequence>
<dbReference type="InterPro" id="IPR013762">
    <property type="entry name" value="Integrase-like_cat_sf"/>
</dbReference>
<dbReference type="GO" id="GO:0015074">
    <property type="term" value="P:DNA integration"/>
    <property type="evidence" value="ECO:0007669"/>
    <property type="project" value="UniProtKB-KW"/>
</dbReference>
<evidence type="ECO:0000256" key="1">
    <source>
        <dbReference type="ARBA" id="ARBA00022908"/>
    </source>
</evidence>
<evidence type="ECO:0000256" key="2">
    <source>
        <dbReference type="ARBA" id="ARBA00023172"/>
    </source>
</evidence>
<keyword evidence="2" id="KW-0233">DNA recombination</keyword>
<proteinExistence type="predicted"/>
<dbReference type="Pfam" id="PF00589">
    <property type="entry name" value="Phage_integrase"/>
    <property type="match status" value="1"/>
</dbReference>
<comment type="caution">
    <text evidence="3">The sequence shown here is derived from an EMBL/GenBank/DDBJ whole genome shotgun (WGS) entry which is preliminary data.</text>
</comment>
<dbReference type="CDD" id="cd01188">
    <property type="entry name" value="INT_RitA_C_like"/>
    <property type="match status" value="1"/>
</dbReference>
<dbReference type="OrthoDB" id="8912821at2"/>
<evidence type="ECO:0000313" key="4">
    <source>
        <dbReference type="Proteomes" id="UP000592780"/>
    </source>
</evidence>
<dbReference type="Proteomes" id="UP000592780">
    <property type="component" value="Unassembled WGS sequence"/>
</dbReference>
<dbReference type="PANTHER" id="PTHR30349:SF90">
    <property type="entry name" value="TYROSINE RECOMBINASE XERD"/>
    <property type="match status" value="1"/>
</dbReference>
<keyword evidence="1" id="KW-0229">DNA integration</keyword>
<dbReference type="GO" id="GO:0006310">
    <property type="term" value="P:DNA recombination"/>
    <property type="evidence" value="ECO:0007669"/>
    <property type="project" value="UniProtKB-KW"/>
</dbReference>
<dbReference type="InterPro" id="IPR050090">
    <property type="entry name" value="Tyrosine_recombinase_XerCD"/>
</dbReference>
<accession>A0A6I1Q1Z9</accession>
<dbReference type="PROSITE" id="PS51898">
    <property type="entry name" value="TYR_RECOMBINASE"/>
    <property type="match status" value="1"/>
</dbReference>
<dbReference type="Gene3D" id="1.10.443.10">
    <property type="entry name" value="Intergrase catalytic core"/>
    <property type="match status" value="1"/>
</dbReference>
<dbReference type="AlphaFoldDB" id="A0A6I1Q1Z9"/>
<dbReference type="SUPFAM" id="SSF56349">
    <property type="entry name" value="DNA breaking-rejoining enzymes"/>
    <property type="match status" value="1"/>
</dbReference>
<protein>
    <submittedName>
        <fullName evidence="3">Integrase</fullName>
    </submittedName>
</protein>
<organism evidence="3 4">
    <name type="scientific">Paraburkholderia atlantica</name>
    <dbReference type="NCBI Taxonomy" id="2654982"/>
    <lineage>
        <taxon>Bacteria</taxon>
        <taxon>Pseudomonadati</taxon>
        <taxon>Pseudomonadota</taxon>
        <taxon>Betaproteobacteria</taxon>
        <taxon>Burkholderiales</taxon>
        <taxon>Burkholderiaceae</taxon>
        <taxon>Paraburkholderia</taxon>
    </lineage>
</organism>
<dbReference type="PANTHER" id="PTHR30349">
    <property type="entry name" value="PHAGE INTEGRASE-RELATED"/>
    <property type="match status" value="1"/>
</dbReference>
<dbReference type="RefSeq" id="WP_018432891.1">
    <property type="nucleotide sequence ID" value="NZ_JACHDD010000015.1"/>
</dbReference>
<dbReference type="InterPro" id="IPR002104">
    <property type="entry name" value="Integrase_catalytic"/>
</dbReference>
<gene>
    <name evidence="3" type="ORF">HDG40_006975</name>
</gene>